<organism evidence="2 3">
    <name type="scientific">Ornithorhynchus anatinus</name>
    <name type="common">Duckbill platypus</name>
    <dbReference type="NCBI Taxonomy" id="9258"/>
    <lineage>
        <taxon>Eukaryota</taxon>
        <taxon>Metazoa</taxon>
        <taxon>Chordata</taxon>
        <taxon>Craniata</taxon>
        <taxon>Vertebrata</taxon>
        <taxon>Euteleostomi</taxon>
        <taxon>Mammalia</taxon>
        <taxon>Monotremata</taxon>
        <taxon>Ornithorhynchidae</taxon>
        <taxon>Ornithorhynchus</taxon>
    </lineage>
</organism>
<dbReference type="HOGENOM" id="CLU_010526_0_0_1"/>
<dbReference type="PANTHER" id="PTHR28660:SF1">
    <property type="entry name" value="COILED-COIL DOMAIN-CONTAINING PROTEIN 73"/>
    <property type="match status" value="1"/>
</dbReference>
<dbReference type="Proteomes" id="UP000002279">
    <property type="component" value="Chromosome 3"/>
</dbReference>
<dbReference type="eggNOG" id="ENOG502QQG1">
    <property type="taxonomic scope" value="Eukaryota"/>
</dbReference>
<dbReference type="AlphaFoldDB" id="F6W156"/>
<dbReference type="Pfam" id="PF15818">
    <property type="entry name" value="CCDC73"/>
    <property type="match status" value="1"/>
</dbReference>
<keyword evidence="3" id="KW-1185">Reference proteome</keyword>
<feature type="region of interest" description="Disordered" evidence="1">
    <location>
        <begin position="378"/>
        <end position="417"/>
    </location>
</feature>
<feature type="compositionally biased region" description="Polar residues" evidence="1">
    <location>
        <begin position="408"/>
        <end position="417"/>
    </location>
</feature>
<accession>F6W156</accession>
<dbReference type="STRING" id="9258.ENSOANP00000023852"/>
<feature type="compositionally biased region" description="Basic and acidic residues" evidence="1">
    <location>
        <begin position="660"/>
        <end position="671"/>
    </location>
</feature>
<protein>
    <submittedName>
        <fullName evidence="2">Uncharacterized protein</fullName>
    </submittedName>
</protein>
<reference evidence="2" key="3">
    <citation type="submission" date="2025-09" db="UniProtKB">
        <authorList>
            <consortium name="Ensembl"/>
        </authorList>
    </citation>
    <scope>IDENTIFICATION</scope>
    <source>
        <strain evidence="2">Glennie</strain>
    </source>
</reference>
<reference evidence="2 3" key="1">
    <citation type="journal article" date="2008" name="Nature">
        <title>Genome analysis of the platypus reveals unique signatures of evolution.</title>
        <authorList>
            <person name="Warren W.C."/>
            <person name="Hillier L.W."/>
            <person name="Marshall Graves J.A."/>
            <person name="Birney E."/>
            <person name="Ponting C.P."/>
            <person name="Grutzner F."/>
            <person name="Belov K."/>
            <person name="Miller W."/>
            <person name="Clarke L."/>
            <person name="Chinwalla A.T."/>
            <person name="Yang S.P."/>
            <person name="Heger A."/>
            <person name="Locke D.P."/>
            <person name="Miethke P."/>
            <person name="Waters P.D."/>
            <person name="Veyrunes F."/>
            <person name="Fulton L."/>
            <person name="Fulton B."/>
            <person name="Graves T."/>
            <person name="Wallis J."/>
            <person name="Puente X.S."/>
            <person name="Lopez-Otin C."/>
            <person name="Ordonez G.R."/>
            <person name="Eichler E.E."/>
            <person name="Chen L."/>
            <person name="Cheng Z."/>
            <person name="Deakin J.E."/>
            <person name="Alsop A."/>
            <person name="Thompson K."/>
            <person name="Kirby P."/>
            <person name="Papenfuss A.T."/>
            <person name="Wakefield M.J."/>
            <person name="Olender T."/>
            <person name="Lancet D."/>
            <person name="Huttley G.A."/>
            <person name="Smit A.F."/>
            <person name="Pask A."/>
            <person name="Temple-Smith P."/>
            <person name="Batzer M.A."/>
            <person name="Walker J.A."/>
            <person name="Konkel M.K."/>
            <person name="Harris R.S."/>
            <person name="Whittington C.M."/>
            <person name="Wong E.S."/>
            <person name="Gemmell N.J."/>
            <person name="Buschiazzo E."/>
            <person name="Vargas Jentzsch I.M."/>
            <person name="Merkel A."/>
            <person name="Schmitz J."/>
            <person name="Zemann A."/>
            <person name="Churakov G."/>
            <person name="Kriegs J.O."/>
            <person name="Brosius J."/>
            <person name="Murchison E.P."/>
            <person name="Sachidanandam R."/>
            <person name="Smith C."/>
            <person name="Hannon G.J."/>
            <person name="Tsend-Ayush E."/>
            <person name="McMillan D."/>
            <person name="Attenborough R."/>
            <person name="Rens W."/>
            <person name="Ferguson-Smith M."/>
            <person name="Lefevre C.M."/>
            <person name="Sharp J.A."/>
            <person name="Nicholas K.R."/>
            <person name="Ray D.A."/>
            <person name="Kube M."/>
            <person name="Reinhardt R."/>
            <person name="Pringle T.H."/>
            <person name="Taylor J."/>
            <person name="Jones R.C."/>
            <person name="Nixon B."/>
            <person name="Dacheux J.L."/>
            <person name="Niwa H."/>
            <person name="Sekita Y."/>
            <person name="Huang X."/>
            <person name="Stark A."/>
            <person name="Kheradpour P."/>
            <person name="Kellis M."/>
            <person name="Flicek P."/>
            <person name="Chen Y."/>
            <person name="Webber C."/>
            <person name="Hardison R."/>
            <person name="Nelson J."/>
            <person name="Hallsworth-Pepin K."/>
            <person name="Delehaunty K."/>
            <person name="Markovic C."/>
            <person name="Minx P."/>
            <person name="Feng Y."/>
            <person name="Kremitzki C."/>
            <person name="Mitreva M."/>
            <person name="Glasscock J."/>
            <person name="Wylie T."/>
            <person name="Wohldmann P."/>
            <person name="Thiru P."/>
            <person name="Nhan M.N."/>
            <person name="Pohl C.S."/>
            <person name="Smith S.M."/>
            <person name="Hou S."/>
            <person name="Nefedov M."/>
            <person name="de Jong P.J."/>
            <person name="Renfree M.B."/>
            <person name="Mardis E.R."/>
            <person name="Wilson R.K."/>
        </authorList>
    </citation>
    <scope>NUCLEOTIDE SEQUENCE [LARGE SCALE GENOMIC DNA]</scope>
    <source>
        <strain evidence="2 3">Glennie</strain>
    </source>
</reference>
<feature type="region of interest" description="Disordered" evidence="1">
    <location>
        <begin position="623"/>
        <end position="671"/>
    </location>
</feature>
<dbReference type="InterPro" id="IPR031650">
    <property type="entry name" value="CCDC73"/>
</dbReference>
<dbReference type="PANTHER" id="PTHR28660">
    <property type="entry name" value="COILED-COIL DOMAIN-CONTAINING PROTEIN 73"/>
    <property type="match status" value="1"/>
</dbReference>
<reference evidence="2" key="2">
    <citation type="submission" date="2025-08" db="UniProtKB">
        <authorList>
            <consortium name="Ensembl"/>
        </authorList>
    </citation>
    <scope>IDENTIFICATION</scope>
    <source>
        <strain evidence="2">Glennie</strain>
    </source>
</reference>
<sequence>MKYQLSPKKYKCSETNIQEIISGNTMTFSSTMDQTEAQQNNGNLQGEGTVIEDFQIEEEEIDIAQPQEEIQNESSPSQVSCRDLVKGPNLQAQPIDFLKAETTQMKERDPECTELIALHSLSSPAKNPMEPGKMSPDRTEELVLCNVDGVLGADKHVYGNAINQVLFNPDCEASTAQCDKDVFQSETVNKESRLVVNNEESSVNKDISDTNQVEAALKISLKNNHVTSQKVSPSESGLDGEQCKTEQFELLKVREYDVLPFKQTSSKVQEECSDTMGEVDLSSSIPPTSFSNTLGDYVDRSKENSNIMAVSVKSTANPGESCEQKNFSEIQIRQPEQTFTKQVESDKNMKTCPLEVNTENSQTSQSENMGISICKHNTEKKTTEDLPFSSKENQINDDQVQEAEHNSSTRNENSQVSEFNARLNSLLNTREKIESLSNTVPKSKYVEGQLEESNSFPIKPSGDVVNRSGRSAFDLSTSDKKTEKTPVYLNFLDTSPWSKVNQDKSQTETTSPSTLAFLLTERPRCLSESKRILSLSYCGSLGNNAVIKESRLDSTSINRVADTLNTSSIHRGPKRNPSEEWNAIAKTFYDSSFPTEHADKKSSKLHSLSQLTLRTETVTLALSSLGEEENGKEENDSNDRTNETQRLPISENPYQPRKRKSEEMLEKAVED</sequence>
<proteinExistence type="predicted"/>
<dbReference type="Ensembl" id="ENSOANT00000023856.3">
    <property type="protein sequence ID" value="ENSOANP00000023852.3"/>
    <property type="gene ID" value="ENSOANG00000015145.3"/>
</dbReference>
<evidence type="ECO:0000256" key="1">
    <source>
        <dbReference type="SAM" id="MobiDB-lite"/>
    </source>
</evidence>
<dbReference type="FunCoup" id="F6W156">
    <property type="interactions" value="3"/>
</dbReference>
<dbReference type="GeneTree" id="ENSGT00390000013482"/>
<feature type="compositionally biased region" description="Basic and acidic residues" evidence="1">
    <location>
        <begin position="632"/>
        <end position="643"/>
    </location>
</feature>
<evidence type="ECO:0000313" key="2">
    <source>
        <dbReference type="Ensembl" id="ENSOANP00000023852.3"/>
    </source>
</evidence>
<name>F6W156_ORNAN</name>
<dbReference type="Bgee" id="ENSOANG00000015145">
    <property type="expression patterns" value="Expressed in testis and 6 other cell types or tissues"/>
</dbReference>
<dbReference type="InParanoid" id="F6W156"/>
<evidence type="ECO:0000313" key="3">
    <source>
        <dbReference type="Proteomes" id="UP000002279"/>
    </source>
</evidence>
<dbReference type="OMA" id="QKDQHTE"/>